<dbReference type="AlphaFoldDB" id="A0A8T4L512"/>
<reference evidence="2" key="2">
    <citation type="submission" date="2021-05" db="EMBL/GenBank/DDBJ databases">
        <title>Protein family content uncovers lineage relationships and bacterial pathway maintenance mechanisms in DPANN archaea.</title>
        <authorList>
            <person name="Castelle C.J."/>
            <person name="Meheust R."/>
            <person name="Jaffe A.L."/>
            <person name="Seitz K."/>
            <person name="Gong X."/>
            <person name="Baker B.J."/>
            <person name="Banfield J.F."/>
        </authorList>
    </citation>
    <scope>NUCLEOTIDE SEQUENCE</scope>
    <source>
        <strain evidence="2">RIFCSPLOWO2_01_FULL_AR10_48_17</strain>
    </source>
</reference>
<reference evidence="2" key="1">
    <citation type="submission" date="2021-03" db="EMBL/GenBank/DDBJ databases">
        <authorList>
            <person name="Jaffe A."/>
        </authorList>
    </citation>
    <scope>NUCLEOTIDE SEQUENCE</scope>
    <source>
        <strain evidence="2">RIFCSPLOWO2_01_FULL_AR10_48_17</strain>
    </source>
</reference>
<feature type="region of interest" description="Disordered" evidence="1">
    <location>
        <begin position="1"/>
        <end position="64"/>
    </location>
</feature>
<comment type="caution">
    <text evidence="2">The sequence shown here is derived from an EMBL/GenBank/DDBJ whole genome shotgun (WGS) entry which is preliminary data.</text>
</comment>
<evidence type="ECO:0000313" key="2">
    <source>
        <dbReference type="EMBL" id="MBS3061667.1"/>
    </source>
</evidence>
<proteinExistence type="predicted"/>
<organism evidence="2 3">
    <name type="scientific">Candidatus Iainarchaeum sp</name>
    <dbReference type="NCBI Taxonomy" id="3101447"/>
    <lineage>
        <taxon>Archaea</taxon>
        <taxon>Candidatus Iainarchaeota</taxon>
        <taxon>Candidatus Iainarchaeia</taxon>
        <taxon>Candidatus Iainarchaeales</taxon>
        <taxon>Candidatus Iainarchaeaceae</taxon>
        <taxon>Candidatus Iainarchaeum</taxon>
    </lineage>
</organism>
<accession>A0A8T4L512</accession>
<protein>
    <submittedName>
        <fullName evidence="2">Uncharacterized protein</fullName>
    </submittedName>
</protein>
<gene>
    <name evidence="2" type="ORF">J4215_03740</name>
</gene>
<name>A0A8T4L512_9ARCH</name>
<dbReference type="Proteomes" id="UP000675968">
    <property type="component" value="Unassembled WGS sequence"/>
</dbReference>
<evidence type="ECO:0000256" key="1">
    <source>
        <dbReference type="SAM" id="MobiDB-lite"/>
    </source>
</evidence>
<dbReference type="EMBL" id="JAGVWC010000010">
    <property type="protein sequence ID" value="MBS3061667.1"/>
    <property type="molecule type" value="Genomic_DNA"/>
</dbReference>
<sequence>MRIDKKRIFYGQNKTNTPPKKADKKKHRTQNADSQVNGTRNPKDASSSRAPRDQGSRDEKQTIG</sequence>
<feature type="compositionally biased region" description="Polar residues" evidence="1">
    <location>
        <begin position="31"/>
        <end position="49"/>
    </location>
</feature>
<evidence type="ECO:0000313" key="3">
    <source>
        <dbReference type="Proteomes" id="UP000675968"/>
    </source>
</evidence>
<feature type="compositionally biased region" description="Basic and acidic residues" evidence="1">
    <location>
        <begin position="50"/>
        <end position="64"/>
    </location>
</feature>